<feature type="domain" description="Pyrrolo-quinoline quinone repeat" evidence="1">
    <location>
        <begin position="63"/>
        <end position="178"/>
    </location>
</feature>
<accession>A0ABT3IJR5</accession>
<organism evidence="2 3">
    <name type="scientific">Chitinophaga nivalis</name>
    <dbReference type="NCBI Taxonomy" id="2991709"/>
    <lineage>
        <taxon>Bacteria</taxon>
        <taxon>Pseudomonadati</taxon>
        <taxon>Bacteroidota</taxon>
        <taxon>Chitinophagia</taxon>
        <taxon>Chitinophagales</taxon>
        <taxon>Chitinophagaceae</taxon>
        <taxon>Chitinophaga</taxon>
    </lineage>
</organism>
<evidence type="ECO:0000313" key="3">
    <source>
        <dbReference type="Proteomes" id="UP001207742"/>
    </source>
</evidence>
<dbReference type="InterPro" id="IPR002372">
    <property type="entry name" value="PQQ_rpt_dom"/>
</dbReference>
<name>A0ABT3IJR5_9BACT</name>
<dbReference type="NCBIfam" id="TIGR04183">
    <property type="entry name" value="Por_Secre_tail"/>
    <property type="match status" value="1"/>
</dbReference>
<evidence type="ECO:0000313" key="2">
    <source>
        <dbReference type="EMBL" id="MCW3484183.1"/>
    </source>
</evidence>
<proteinExistence type="predicted"/>
<dbReference type="InterPro" id="IPR011047">
    <property type="entry name" value="Quinoprotein_ADH-like_sf"/>
</dbReference>
<evidence type="ECO:0000259" key="1">
    <source>
        <dbReference type="Pfam" id="PF13360"/>
    </source>
</evidence>
<dbReference type="SUPFAM" id="SSF50998">
    <property type="entry name" value="Quinoprotein alcohol dehydrogenase-like"/>
    <property type="match status" value="1"/>
</dbReference>
<dbReference type="EMBL" id="JAPDNS010000001">
    <property type="protein sequence ID" value="MCW3484183.1"/>
    <property type="molecule type" value="Genomic_DNA"/>
</dbReference>
<dbReference type="InterPro" id="IPR026444">
    <property type="entry name" value="Secre_tail"/>
</dbReference>
<comment type="caution">
    <text evidence="2">The sequence shown here is derived from an EMBL/GenBank/DDBJ whole genome shotgun (WGS) entry which is preliminary data.</text>
</comment>
<reference evidence="2 3" key="1">
    <citation type="submission" date="2022-10" db="EMBL/GenBank/DDBJ databases">
        <title>Chitinophaga nivalis PC15 sp. nov., isolated from Pyeongchang county, South Korea.</title>
        <authorList>
            <person name="Trinh H.N."/>
        </authorList>
    </citation>
    <scope>NUCLEOTIDE SEQUENCE [LARGE SCALE GENOMIC DNA]</scope>
    <source>
        <strain evidence="2 3">PC14</strain>
    </source>
</reference>
<protein>
    <submittedName>
        <fullName evidence="2">PQQ-binding-like beta-propeller repeat protein</fullName>
    </submittedName>
</protein>
<dbReference type="RefSeq" id="WP_264729702.1">
    <property type="nucleotide sequence ID" value="NZ_JAPDNR010000001.1"/>
</dbReference>
<dbReference type="Proteomes" id="UP001207742">
    <property type="component" value="Unassembled WGS sequence"/>
</dbReference>
<sequence length="1125" mass="125195">MYRLIALCVYLSILSLTSVNGQHRFSYILPQRDTFPGRETEAVVQDGPFLYLGVSVNPLNGSQPAIIKTDTSGKIIWTHTVDTETTREDVNYINALPIDMVVDGTQLYAVCNTVDNLLIWGIDKETSQLNWQLKVGKYNNFRAVLKDAFDGTLLLQAGLNIMTIDKRSGTILRQQDIPPHIRLIAVDSGAVYLSGGSMLYKYNTAQLQVPVWQKQVLLRDNQVNITTVDLPGGNELYVTGGIDFENMFAVRLDKHSGDIKWSWRAPVGYGTGLSNDLPVIVRFTKEQLYIAGRHRYVGGGNKSYHVAKLNREDGHVSWDHVYDEDGRQQVGNSISKGFVNGVLDEQGNFYLCGYRDSDNYGPGKWITSKINTNGEMVYNYTVSEMATNRNDMGIFSFLNNGRVFHVGTLETAGEMGVYLAAADTTAVYRPVLKKMNAELQWSVAVTGVVTLSDSSYALLKQQGRQVVLEVRGTADNRLFWSKLFGGEKRFYKADQLVAGNNGTVVVSWLTHLSHEGTYYYGNPQTLEVSTFDASGKELFIRRIETSNLYGFRPKRLFVPNPQCIVYECTLRESYDGNTEMYRINLNQTNQYSETDLIRRARAGEAGDEPWEKRGILPYLRDSSISAYQYIRNGVYGIELATIIYSTAPAAYYGYNVGRWREMPGMDAEFHNIAPLDSGSVLLVTRSRISRKSEIRGIDFEKEQTLFKFTTSDTTAIWDATTDKKITCWIGRRESSLVVGKLDNLTGTGVWEKSFTLAGAGQYYIPQQQQLNSIKQQYIISGYVADSSVPIKKRYPFFLVLDMAGNTVRQWQGTPDYLGDNGLPVMMTDHQGRTMIGGAYYTKLAGKAGVLIDLDGKRGPVITDTMEVCIGAIPVLTTDDIGDSYQWQIYKGQGFENLKNGAGFQGVTTAKLTLPAAIANSDELYRCLVDGYNDLQIKLQTKTSIVPALRLTGDTAALAGNPVVLSAWVNVVSAAPVYLWEDSTASHGWRTIDNDNGQVLRYTPALGRNKVRCTVTADVLCIGNRQFTAPAFTVTGTAIAIDPVAGAGIHPYPNPVSDYLVLDKLNETDKWESLEVLQADGTLLLTKRIKDQTRVALSTTHWKAGFYLIVLRNGQGQKASYRVLKP</sequence>
<dbReference type="Pfam" id="PF13360">
    <property type="entry name" value="PQQ_2"/>
    <property type="match status" value="1"/>
</dbReference>
<keyword evidence="3" id="KW-1185">Reference proteome</keyword>
<gene>
    <name evidence="2" type="ORF">OL497_09785</name>
</gene>
<dbReference type="InterPro" id="IPR015943">
    <property type="entry name" value="WD40/YVTN_repeat-like_dom_sf"/>
</dbReference>
<dbReference type="Gene3D" id="2.130.10.10">
    <property type="entry name" value="YVTN repeat-like/Quinoprotein amine dehydrogenase"/>
    <property type="match status" value="1"/>
</dbReference>